<comment type="caution">
    <text evidence="1">The sequence shown here is derived from an EMBL/GenBank/DDBJ whole genome shotgun (WGS) entry which is preliminary data.</text>
</comment>
<evidence type="ECO:0000313" key="2">
    <source>
        <dbReference type="Proteomes" id="UP000314294"/>
    </source>
</evidence>
<dbReference type="EMBL" id="SRLO01000114">
    <property type="protein sequence ID" value="TNN74394.1"/>
    <property type="molecule type" value="Genomic_DNA"/>
</dbReference>
<reference evidence="1 2" key="1">
    <citation type="submission" date="2019-03" db="EMBL/GenBank/DDBJ databases">
        <title>First draft genome of Liparis tanakae, snailfish: a comprehensive survey of snailfish specific genes.</title>
        <authorList>
            <person name="Kim W."/>
            <person name="Song I."/>
            <person name="Jeong J.-H."/>
            <person name="Kim D."/>
            <person name="Kim S."/>
            <person name="Ryu S."/>
            <person name="Song J.Y."/>
            <person name="Lee S.K."/>
        </authorList>
    </citation>
    <scope>NUCLEOTIDE SEQUENCE [LARGE SCALE GENOMIC DNA]</scope>
    <source>
        <tissue evidence="1">Muscle</tissue>
    </source>
</reference>
<gene>
    <name evidence="1" type="ORF">EYF80_015353</name>
</gene>
<evidence type="ECO:0000313" key="1">
    <source>
        <dbReference type="EMBL" id="TNN74394.1"/>
    </source>
</evidence>
<proteinExistence type="predicted"/>
<dbReference type="Proteomes" id="UP000314294">
    <property type="component" value="Unassembled WGS sequence"/>
</dbReference>
<protein>
    <submittedName>
        <fullName evidence="1">Uncharacterized protein</fullName>
    </submittedName>
</protein>
<name>A0A4Z2IAR6_9TELE</name>
<sequence length="237" mass="25970">MGYQGECRQHTDYKRYCYILHDFFAFYIRIENAEEPVGEARMAGRRSVCRGSLDGVGGMFRFLSQPTRGQIAGPQSHTFPAKLIVVKEIQASTTSWETLVKGLQVRKALVNNGIHFHQIIPRQIQFLDGGPGPGKALVHRANSIPLQVQVTQIGDRVECGVVERRDLVGTQDQLLEPADTLKGQYIHRGNVIVVQVEPDEVVEAYELAGAKTDEAVVAQGEAFAASGEVLGDIAEGA</sequence>
<dbReference type="AlphaFoldDB" id="A0A4Z2IAR6"/>
<keyword evidence="2" id="KW-1185">Reference proteome</keyword>
<organism evidence="1 2">
    <name type="scientific">Liparis tanakae</name>
    <name type="common">Tanaka's snailfish</name>
    <dbReference type="NCBI Taxonomy" id="230148"/>
    <lineage>
        <taxon>Eukaryota</taxon>
        <taxon>Metazoa</taxon>
        <taxon>Chordata</taxon>
        <taxon>Craniata</taxon>
        <taxon>Vertebrata</taxon>
        <taxon>Euteleostomi</taxon>
        <taxon>Actinopterygii</taxon>
        <taxon>Neopterygii</taxon>
        <taxon>Teleostei</taxon>
        <taxon>Neoteleostei</taxon>
        <taxon>Acanthomorphata</taxon>
        <taxon>Eupercaria</taxon>
        <taxon>Perciformes</taxon>
        <taxon>Cottioidei</taxon>
        <taxon>Cottales</taxon>
        <taxon>Liparidae</taxon>
        <taxon>Liparis</taxon>
    </lineage>
</organism>
<accession>A0A4Z2IAR6</accession>